<dbReference type="InterPro" id="IPR029787">
    <property type="entry name" value="Nucleotide_cyclase"/>
</dbReference>
<name>A0A1J1JKK7_PLAAG</name>
<organism evidence="1">
    <name type="scientific">Planktothrix agardhii</name>
    <name type="common">Oscillatoria agardhii</name>
    <dbReference type="NCBI Taxonomy" id="1160"/>
    <lineage>
        <taxon>Bacteria</taxon>
        <taxon>Bacillati</taxon>
        <taxon>Cyanobacteriota</taxon>
        <taxon>Cyanophyceae</taxon>
        <taxon>Oscillatoriophycideae</taxon>
        <taxon>Oscillatoriales</taxon>
        <taxon>Microcoleaceae</taxon>
        <taxon>Planktothrix</taxon>
    </lineage>
</organism>
<dbReference type="RefSeq" id="WP_235750992.1">
    <property type="nucleotide sequence ID" value="NZ_JBIIEP010000001.1"/>
</dbReference>
<sequence length="69" mass="7774">MAARLETLTKEYPEYTILINELTANAIAEHHGIVLKSLGEIKVKGRQKPVEVYAVLDWIKEEISVITPV</sequence>
<accession>A0A1J1JKK7</accession>
<proteinExistence type="predicted"/>
<evidence type="ECO:0000313" key="1">
    <source>
        <dbReference type="EMBL" id="CUM60788.1"/>
    </source>
</evidence>
<dbReference type="SUPFAM" id="SSF55073">
    <property type="entry name" value="Nucleotide cyclase"/>
    <property type="match status" value="1"/>
</dbReference>
<dbReference type="EMBL" id="LO018304">
    <property type="protein sequence ID" value="CUM60788.1"/>
    <property type="molecule type" value="Genomic_DNA"/>
</dbReference>
<dbReference type="AlphaFoldDB" id="A0A1J1JKK7"/>
<protein>
    <submittedName>
        <fullName evidence="1">Uncharacterized protein</fullName>
    </submittedName>
</protein>
<dbReference type="GeneID" id="77286866"/>
<gene>
    <name evidence="1" type="ORF">PLAM_2822</name>
</gene>
<dbReference type="Gene3D" id="3.30.70.1230">
    <property type="entry name" value="Nucleotide cyclase"/>
    <property type="match status" value="1"/>
</dbReference>
<reference evidence="1" key="1">
    <citation type="submission" date="2015-09" db="EMBL/GenBank/DDBJ databases">
        <authorList>
            <person name="Jackson K.R."/>
            <person name="Lunt B.L."/>
            <person name="Fisher J.N.B."/>
            <person name="Gardner A.V."/>
            <person name="Bailey M.E."/>
            <person name="Deus L.M."/>
            <person name="Earl A.S."/>
            <person name="Gibby P.D."/>
            <person name="Hartmann K.A."/>
            <person name="Liu J.E."/>
            <person name="Manci A.M."/>
            <person name="Nielsen D.A."/>
            <person name="Solomon M.B."/>
            <person name="Breakwell D.P."/>
            <person name="Burnett S.H."/>
            <person name="Grose J.H."/>
        </authorList>
    </citation>
    <scope>NUCLEOTIDE SEQUENCE</scope>
    <source>
        <strain evidence="1">7805</strain>
    </source>
</reference>